<dbReference type="SUPFAM" id="SSF53335">
    <property type="entry name" value="S-adenosyl-L-methionine-dependent methyltransferases"/>
    <property type="match status" value="1"/>
</dbReference>
<organism evidence="10 11">
    <name type="scientific">Desulfobaculum xiamenense</name>
    <dbReference type="NCBI Taxonomy" id="995050"/>
    <lineage>
        <taxon>Bacteria</taxon>
        <taxon>Pseudomonadati</taxon>
        <taxon>Thermodesulfobacteriota</taxon>
        <taxon>Desulfovibrionia</taxon>
        <taxon>Desulfovibrionales</taxon>
        <taxon>Desulfovibrionaceae</taxon>
        <taxon>Desulfobaculum</taxon>
    </lineage>
</organism>
<dbReference type="Pfam" id="PF10672">
    <property type="entry name" value="Methyltrans_SAM"/>
    <property type="match status" value="1"/>
</dbReference>
<dbReference type="PANTHER" id="PTHR42873">
    <property type="entry name" value="RIBOSOMAL RNA LARGE SUBUNIT METHYLTRANSFERASE"/>
    <property type="match status" value="1"/>
</dbReference>
<dbReference type="InterPro" id="IPR019614">
    <property type="entry name" value="SAM-dep_methyl-trfase"/>
</dbReference>
<evidence type="ECO:0000313" key="10">
    <source>
        <dbReference type="EMBL" id="NJB68037.1"/>
    </source>
</evidence>
<keyword evidence="11" id="KW-1185">Reference proteome</keyword>
<sequence length="396" mass="43694">MIKIILKKGKEKSLLRRHPWVFSGAVDSVSGEAAPGETISVQSADGSFLGFGAWSPHSQIRCRIWSFERTDVIGPEFFRARIDAALALRRAHGSDIPLRACRVVNAENDGLPGLIVDRYGDFAICQFLAAGPEYHKDTIVAALTHAMPGLRGVYERSDADVRIKEGLPVFSRLLWGEEPPETIDIDELGVTFRVDVRNGHKTGFYLDQRDNRRLVGAYARGREVLNCFCYTGGFGVWALAGGAAHVLNIDTSGPALDMARANVRANGLDMDRVQFMEADVFKALRAFRDEGRTFDLIVLDPPKFVDSKQALDRACRGYKDINLLAFQILRPGGTLFTYSCSGLMDDDLFQKVVAGAALDAGRQASIIHRIGQAPDHPVRLSFPEGRYLKGFAIHVE</sequence>
<dbReference type="CDD" id="cd02440">
    <property type="entry name" value="AdoMet_MTases"/>
    <property type="match status" value="1"/>
</dbReference>
<dbReference type="GO" id="GO:0006364">
    <property type="term" value="P:rRNA processing"/>
    <property type="evidence" value="ECO:0007669"/>
    <property type="project" value="UniProtKB-KW"/>
</dbReference>
<dbReference type="GO" id="GO:0008168">
    <property type="term" value="F:methyltransferase activity"/>
    <property type="evidence" value="ECO:0007669"/>
    <property type="project" value="UniProtKB-KW"/>
</dbReference>
<comment type="similarity">
    <text evidence="8">Belongs to the methyltransferase superfamily. RlmI family.</text>
</comment>
<dbReference type="Gene3D" id="3.30.750.80">
    <property type="entry name" value="RNA methyltransferase domain (HRMD) like"/>
    <property type="match status" value="1"/>
</dbReference>
<dbReference type="SUPFAM" id="SSF88697">
    <property type="entry name" value="PUA domain-like"/>
    <property type="match status" value="1"/>
</dbReference>
<evidence type="ECO:0000259" key="9">
    <source>
        <dbReference type="SMART" id="SM00359"/>
    </source>
</evidence>
<comment type="subcellular location">
    <subcellularLocation>
        <location evidence="1">Cytoplasm</location>
    </subcellularLocation>
</comment>
<dbReference type="Proteomes" id="UP000580856">
    <property type="component" value="Unassembled WGS sequence"/>
</dbReference>
<dbReference type="CDD" id="cd21153">
    <property type="entry name" value="PUA_RlmI"/>
    <property type="match status" value="1"/>
</dbReference>
<evidence type="ECO:0000256" key="3">
    <source>
        <dbReference type="ARBA" id="ARBA00022552"/>
    </source>
</evidence>
<dbReference type="InterPro" id="IPR002478">
    <property type="entry name" value="PUA"/>
</dbReference>
<gene>
    <name evidence="10" type="ORF">GGQ74_001710</name>
</gene>
<keyword evidence="2" id="KW-0963">Cytoplasm</keyword>
<keyword evidence="4 10" id="KW-0489">Methyltransferase</keyword>
<accession>A0A846QLH3</accession>
<name>A0A846QLH3_9BACT</name>
<protein>
    <submittedName>
        <fullName evidence="10">23S rRNA (Cytosine1962-C5)-methyltransferase</fullName>
        <ecNumber evidence="10">2.1.1.191</ecNumber>
    </submittedName>
</protein>
<dbReference type="CDD" id="cd11572">
    <property type="entry name" value="RlmI_M_like"/>
    <property type="match status" value="1"/>
</dbReference>
<dbReference type="EMBL" id="JAATJA010000002">
    <property type="protein sequence ID" value="NJB68037.1"/>
    <property type="molecule type" value="Genomic_DNA"/>
</dbReference>
<dbReference type="Gene3D" id="2.30.130.10">
    <property type="entry name" value="PUA domain"/>
    <property type="match status" value="1"/>
</dbReference>
<evidence type="ECO:0000256" key="8">
    <source>
        <dbReference type="ARBA" id="ARBA00038091"/>
    </source>
</evidence>
<dbReference type="RefSeq" id="WP_167941136.1">
    <property type="nucleotide sequence ID" value="NZ_JAATJA010000002.1"/>
</dbReference>
<keyword evidence="5 10" id="KW-0808">Transferase</keyword>
<dbReference type="PANTHER" id="PTHR42873:SF1">
    <property type="entry name" value="S-ADENOSYLMETHIONINE-DEPENDENT METHYLTRANSFERASE DOMAIN-CONTAINING PROTEIN"/>
    <property type="match status" value="1"/>
</dbReference>
<dbReference type="SMART" id="SM00359">
    <property type="entry name" value="PUA"/>
    <property type="match status" value="1"/>
</dbReference>
<dbReference type="EC" id="2.1.1.191" evidence="10"/>
<reference evidence="10 11" key="1">
    <citation type="submission" date="2020-03" db="EMBL/GenBank/DDBJ databases">
        <title>Genomic Encyclopedia of Type Strains, Phase IV (KMG-IV): sequencing the most valuable type-strain genomes for metagenomic binning, comparative biology and taxonomic classification.</title>
        <authorList>
            <person name="Goeker M."/>
        </authorList>
    </citation>
    <scope>NUCLEOTIDE SEQUENCE [LARGE SCALE GENOMIC DNA]</scope>
    <source>
        <strain evidence="10 11">DSM 24233</strain>
    </source>
</reference>
<dbReference type="AlphaFoldDB" id="A0A846QLH3"/>
<proteinExistence type="inferred from homology"/>
<evidence type="ECO:0000256" key="2">
    <source>
        <dbReference type="ARBA" id="ARBA00022490"/>
    </source>
</evidence>
<evidence type="ECO:0000256" key="5">
    <source>
        <dbReference type="ARBA" id="ARBA00022679"/>
    </source>
</evidence>
<evidence type="ECO:0000256" key="7">
    <source>
        <dbReference type="ARBA" id="ARBA00022884"/>
    </source>
</evidence>
<dbReference type="GO" id="GO:0005737">
    <property type="term" value="C:cytoplasm"/>
    <property type="evidence" value="ECO:0007669"/>
    <property type="project" value="UniProtKB-SubCell"/>
</dbReference>
<dbReference type="Pfam" id="PF17785">
    <property type="entry name" value="PUA_3"/>
    <property type="match status" value="1"/>
</dbReference>
<dbReference type="Gene3D" id="3.40.50.150">
    <property type="entry name" value="Vaccinia Virus protein VP39"/>
    <property type="match status" value="1"/>
</dbReference>
<dbReference type="InterPro" id="IPR036974">
    <property type="entry name" value="PUA_sf"/>
</dbReference>
<evidence type="ECO:0000313" key="11">
    <source>
        <dbReference type="Proteomes" id="UP000580856"/>
    </source>
</evidence>
<feature type="domain" description="PUA" evidence="9">
    <location>
        <begin position="2"/>
        <end position="87"/>
    </location>
</feature>
<dbReference type="InterPro" id="IPR041532">
    <property type="entry name" value="RlmI-like_PUA"/>
</dbReference>
<keyword evidence="6" id="KW-0949">S-adenosyl-L-methionine</keyword>
<dbReference type="PROSITE" id="PS50890">
    <property type="entry name" value="PUA"/>
    <property type="match status" value="1"/>
</dbReference>
<dbReference type="InterPro" id="IPR015947">
    <property type="entry name" value="PUA-like_sf"/>
</dbReference>
<dbReference type="GO" id="GO:0032259">
    <property type="term" value="P:methylation"/>
    <property type="evidence" value="ECO:0007669"/>
    <property type="project" value="UniProtKB-KW"/>
</dbReference>
<keyword evidence="3" id="KW-0698">rRNA processing</keyword>
<dbReference type="GO" id="GO:0003723">
    <property type="term" value="F:RNA binding"/>
    <property type="evidence" value="ECO:0007669"/>
    <property type="project" value="UniProtKB-KW"/>
</dbReference>
<evidence type="ECO:0000256" key="1">
    <source>
        <dbReference type="ARBA" id="ARBA00004496"/>
    </source>
</evidence>
<comment type="caution">
    <text evidence="10">The sequence shown here is derived from an EMBL/GenBank/DDBJ whole genome shotgun (WGS) entry which is preliminary data.</text>
</comment>
<dbReference type="InterPro" id="IPR029063">
    <property type="entry name" value="SAM-dependent_MTases_sf"/>
</dbReference>
<evidence type="ECO:0000256" key="4">
    <source>
        <dbReference type="ARBA" id="ARBA00022603"/>
    </source>
</evidence>
<keyword evidence="7" id="KW-0694">RNA-binding</keyword>
<evidence type="ECO:0000256" key="6">
    <source>
        <dbReference type="ARBA" id="ARBA00022691"/>
    </source>
</evidence>